<feature type="domain" description="LysM" evidence="3">
    <location>
        <begin position="91"/>
        <end position="135"/>
    </location>
</feature>
<dbReference type="Gene3D" id="3.10.350.10">
    <property type="entry name" value="LysM domain"/>
    <property type="match status" value="2"/>
</dbReference>
<evidence type="ECO:0000313" key="4">
    <source>
        <dbReference type="EMBL" id="SDB11898.1"/>
    </source>
</evidence>
<keyword evidence="4" id="KW-0378">Hydrolase</keyword>
<dbReference type="Gene3D" id="2.70.70.10">
    <property type="entry name" value="Glucose Permease (Domain IIA)"/>
    <property type="match status" value="1"/>
</dbReference>
<sequence length="417" mass="41989">MCNRVSAFRTRFLGQAAAVAVLAGLGAACSSDATRVREPFFTGSTANQRDIIGGTGNTQVAQSPLPPANAAGGPINLASSQGGGYSAVGGKVVTVAPGESLDTLAIKYGVPSNEIARANGISSPAQITPGRAIVIPQSTQTQTAYAPPPQTNGAPAAAPRAGGVVHVVEPGQTLYSIATAQGVRVEDIVALNGLSSQNIRVGQRLQIPGAGGALPTPQTASLTPAETGAAAKPLGQLTVNADGTPAPAAAAPTVRVVSTEKNPSVPELPVVPVKAPAATAAVDQDLDPPSSNGTSFRWPVRGRIISGFGSKADGERNDGINLAVPEGTSIKAAEAGTVIYAGNELAGYGNLVLIRHADGWVSAYAHNSEIAVKRGDTVQRGSTIGKAGMTGSVSAPQVHFELRKGAKPVNPMDYLGT</sequence>
<evidence type="ECO:0000256" key="2">
    <source>
        <dbReference type="SAM" id="SignalP"/>
    </source>
</evidence>
<name>A0A1G6AU56_9HYPH</name>
<dbReference type="SUPFAM" id="SSF54106">
    <property type="entry name" value="LysM domain"/>
    <property type="match status" value="2"/>
</dbReference>
<accession>A0A1G6AU56</accession>
<dbReference type="STRING" id="665467.SAMN02982931_00867"/>
<dbReference type="Pfam" id="PF01551">
    <property type="entry name" value="Peptidase_M23"/>
    <property type="match status" value="1"/>
</dbReference>
<gene>
    <name evidence="4" type="ORF">SAMN02982931_00867</name>
</gene>
<dbReference type="EMBL" id="FMXQ01000002">
    <property type="protein sequence ID" value="SDB11898.1"/>
    <property type="molecule type" value="Genomic_DNA"/>
</dbReference>
<keyword evidence="2" id="KW-0732">Signal</keyword>
<dbReference type="InterPro" id="IPR018392">
    <property type="entry name" value="LysM"/>
</dbReference>
<dbReference type="InterPro" id="IPR050570">
    <property type="entry name" value="Cell_wall_metabolism_enzyme"/>
</dbReference>
<dbReference type="OrthoDB" id="9795421at2"/>
<dbReference type="PANTHER" id="PTHR21666:SF263">
    <property type="entry name" value="MUREIN HYDROLASE ACTIVATOR NLPD"/>
    <property type="match status" value="1"/>
</dbReference>
<keyword evidence="5" id="KW-1185">Reference proteome</keyword>
<dbReference type="Pfam" id="PF01476">
    <property type="entry name" value="LysM"/>
    <property type="match status" value="2"/>
</dbReference>
<evidence type="ECO:0000256" key="1">
    <source>
        <dbReference type="ARBA" id="ARBA00038420"/>
    </source>
</evidence>
<dbReference type="CDD" id="cd12797">
    <property type="entry name" value="M23_peptidase"/>
    <property type="match status" value="1"/>
</dbReference>
<protein>
    <submittedName>
        <fullName evidence="4">Murein DD-endopeptidase MepM and murein hydrolase activator NlpD, contain LysM domain</fullName>
    </submittedName>
</protein>
<proteinExistence type="inferred from homology"/>
<dbReference type="PANTHER" id="PTHR21666">
    <property type="entry name" value="PEPTIDASE-RELATED"/>
    <property type="match status" value="1"/>
</dbReference>
<dbReference type="PROSITE" id="PS51257">
    <property type="entry name" value="PROKAR_LIPOPROTEIN"/>
    <property type="match status" value="1"/>
</dbReference>
<dbReference type="PROSITE" id="PS51782">
    <property type="entry name" value="LYSM"/>
    <property type="match status" value="2"/>
</dbReference>
<dbReference type="SUPFAM" id="SSF51261">
    <property type="entry name" value="Duplicated hybrid motif"/>
    <property type="match status" value="1"/>
</dbReference>
<dbReference type="InterPro" id="IPR011055">
    <property type="entry name" value="Dup_hybrid_motif"/>
</dbReference>
<dbReference type="GO" id="GO:0004222">
    <property type="term" value="F:metalloendopeptidase activity"/>
    <property type="evidence" value="ECO:0007669"/>
    <property type="project" value="TreeGrafter"/>
</dbReference>
<organism evidence="4 5">
    <name type="scientific">Bauldia litoralis</name>
    <dbReference type="NCBI Taxonomy" id="665467"/>
    <lineage>
        <taxon>Bacteria</taxon>
        <taxon>Pseudomonadati</taxon>
        <taxon>Pseudomonadota</taxon>
        <taxon>Alphaproteobacteria</taxon>
        <taxon>Hyphomicrobiales</taxon>
        <taxon>Kaistiaceae</taxon>
        <taxon>Bauldia</taxon>
    </lineage>
</organism>
<reference evidence="4 5" key="1">
    <citation type="submission" date="2016-10" db="EMBL/GenBank/DDBJ databases">
        <authorList>
            <person name="de Groot N.N."/>
        </authorList>
    </citation>
    <scope>NUCLEOTIDE SEQUENCE [LARGE SCALE GENOMIC DNA]</scope>
    <source>
        <strain evidence="4 5">ATCC 35022</strain>
    </source>
</reference>
<evidence type="ECO:0000259" key="3">
    <source>
        <dbReference type="PROSITE" id="PS51782"/>
    </source>
</evidence>
<comment type="similarity">
    <text evidence="1">Belongs to the E.coli NlpD/Haemophilus LppB family.</text>
</comment>
<dbReference type="InterPro" id="IPR036779">
    <property type="entry name" value="LysM_dom_sf"/>
</dbReference>
<feature type="chain" id="PRO_5011545593" evidence="2">
    <location>
        <begin position="34"/>
        <end position="417"/>
    </location>
</feature>
<dbReference type="AlphaFoldDB" id="A0A1G6AU56"/>
<evidence type="ECO:0000313" key="5">
    <source>
        <dbReference type="Proteomes" id="UP000199071"/>
    </source>
</evidence>
<dbReference type="Proteomes" id="UP000199071">
    <property type="component" value="Unassembled WGS sequence"/>
</dbReference>
<dbReference type="CDD" id="cd00118">
    <property type="entry name" value="LysM"/>
    <property type="match status" value="2"/>
</dbReference>
<dbReference type="InterPro" id="IPR016047">
    <property type="entry name" value="M23ase_b-sheet_dom"/>
</dbReference>
<feature type="signal peptide" evidence="2">
    <location>
        <begin position="1"/>
        <end position="33"/>
    </location>
</feature>
<dbReference type="SMART" id="SM00257">
    <property type="entry name" value="LysM"/>
    <property type="match status" value="2"/>
</dbReference>
<feature type="domain" description="LysM" evidence="3">
    <location>
        <begin position="164"/>
        <end position="207"/>
    </location>
</feature>